<feature type="transmembrane region" description="Helical" evidence="2">
    <location>
        <begin position="110"/>
        <end position="130"/>
    </location>
</feature>
<feature type="transmembrane region" description="Helical" evidence="2">
    <location>
        <begin position="73"/>
        <end position="98"/>
    </location>
</feature>
<dbReference type="GeneID" id="19148696"/>
<proteinExistence type="predicted"/>
<keyword evidence="2" id="KW-1133">Transmembrane helix</keyword>
<evidence type="ECO:0000256" key="2">
    <source>
        <dbReference type="SAM" id="Phobius"/>
    </source>
</evidence>
<dbReference type="STRING" id="930089.W6Y2F9"/>
<dbReference type="EMBL" id="KI964650">
    <property type="protein sequence ID" value="EUC31805.1"/>
    <property type="molecule type" value="Genomic_DNA"/>
</dbReference>
<dbReference type="AlphaFoldDB" id="W6Y2F9"/>
<dbReference type="OrthoDB" id="3779192at2759"/>
<dbReference type="RefSeq" id="XP_007713885.1">
    <property type="nucleotide sequence ID" value="XM_007715695.1"/>
</dbReference>
<keyword evidence="2" id="KW-0812">Transmembrane</keyword>
<dbReference type="Proteomes" id="UP000053841">
    <property type="component" value="Unassembled WGS sequence"/>
</dbReference>
<accession>W6Y2F9</accession>
<dbReference type="eggNOG" id="ENOG502RGWW">
    <property type="taxonomic scope" value="Eukaryota"/>
</dbReference>
<dbReference type="HOGENOM" id="CLU_868744_0_0_1"/>
<feature type="transmembrane region" description="Helical" evidence="2">
    <location>
        <begin position="7"/>
        <end position="31"/>
    </location>
</feature>
<feature type="transmembrane region" description="Helical" evidence="2">
    <location>
        <begin position="150"/>
        <end position="179"/>
    </location>
</feature>
<evidence type="ECO:0000313" key="3">
    <source>
        <dbReference type="EMBL" id="EUC31805.1"/>
    </source>
</evidence>
<sequence length="320" mass="33862">MGCGKSILITLRALALIVVLGVTGLGGWSIFTIRDIQARSDAILDSVEFGSQEMEQLWARFFDAVISGAIRTWISIGLTALASVISIVLVFATILPPIRIRSAIMVPLECLGMCAVGAAVGISLSFALSVNAFGARVLDTSASPELRRLAMLVGLSMVHFITAGAGWLLFLIAFIVATVDACRRAREKESCSFEPTASALGISHGYATTFPPQSPYRMPSIYDPEVALNMNDATASAWNISQAKELVGRDPGMSRAESIVSQEGRLSIGSDMSSISGPLGLQKPERAQPARPARPSRPWSGASSIRSGVSSIKSGVIHAI</sequence>
<protein>
    <submittedName>
        <fullName evidence="3">Uncharacterized protein</fullName>
    </submittedName>
</protein>
<name>W6Y2F9_COCC2</name>
<gene>
    <name evidence="3" type="ORF">COCCADRAFT_38154</name>
</gene>
<dbReference type="KEGG" id="bze:COCCADRAFT_38154"/>
<feature type="compositionally biased region" description="Low complexity" evidence="1">
    <location>
        <begin position="289"/>
        <end position="306"/>
    </location>
</feature>
<keyword evidence="2" id="KW-0472">Membrane</keyword>
<evidence type="ECO:0000313" key="4">
    <source>
        <dbReference type="Proteomes" id="UP000053841"/>
    </source>
</evidence>
<evidence type="ECO:0000256" key="1">
    <source>
        <dbReference type="SAM" id="MobiDB-lite"/>
    </source>
</evidence>
<reference evidence="3 4" key="1">
    <citation type="journal article" date="2013" name="PLoS Genet.">
        <title>Comparative genome structure, secondary metabolite, and effector coding capacity across Cochliobolus pathogens.</title>
        <authorList>
            <person name="Condon B.J."/>
            <person name="Leng Y."/>
            <person name="Wu D."/>
            <person name="Bushley K.E."/>
            <person name="Ohm R.A."/>
            <person name="Otillar R."/>
            <person name="Martin J."/>
            <person name="Schackwitz W."/>
            <person name="Grimwood J."/>
            <person name="MohdZainudin N."/>
            <person name="Xue C."/>
            <person name="Wang R."/>
            <person name="Manning V.A."/>
            <person name="Dhillon B."/>
            <person name="Tu Z.J."/>
            <person name="Steffenson B.J."/>
            <person name="Salamov A."/>
            <person name="Sun H."/>
            <person name="Lowry S."/>
            <person name="LaButti K."/>
            <person name="Han J."/>
            <person name="Copeland A."/>
            <person name="Lindquist E."/>
            <person name="Barry K."/>
            <person name="Schmutz J."/>
            <person name="Baker S.E."/>
            <person name="Ciuffetti L.M."/>
            <person name="Grigoriev I.V."/>
            <person name="Zhong S."/>
            <person name="Turgeon B.G."/>
        </authorList>
    </citation>
    <scope>NUCLEOTIDE SEQUENCE [LARGE SCALE GENOMIC DNA]</scope>
    <source>
        <strain evidence="3 4">26-R-13</strain>
    </source>
</reference>
<organism evidence="3 4">
    <name type="scientific">Cochliobolus carbonum (strain 26-R-13)</name>
    <name type="common">Maize leaf spot fungus</name>
    <name type="synonym">Bipolaris zeicola</name>
    <dbReference type="NCBI Taxonomy" id="930089"/>
    <lineage>
        <taxon>Eukaryota</taxon>
        <taxon>Fungi</taxon>
        <taxon>Dikarya</taxon>
        <taxon>Ascomycota</taxon>
        <taxon>Pezizomycotina</taxon>
        <taxon>Dothideomycetes</taxon>
        <taxon>Pleosporomycetidae</taxon>
        <taxon>Pleosporales</taxon>
        <taxon>Pleosporineae</taxon>
        <taxon>Pleosporaceae</taxon>
        <taxon>Bipolaris</taxon>
    </lineage>
</organism>
<keyword evidence="4" id="KW-1185">Reference proteome</keyword>
<feature type="region of interest" description="Disordered" evidence="1">
    <location>
        <begin position="267"/>
        <end position="306"/>
    </location>
</feature>